<evidence type="ECO:0000259" key="1">
    <source>
        <dbReference type="Pfam" id="PF18607"/>
    </source>
</evidence>
<protein>
    <submittedName>
        <fullName evidence="2">ParA family protein</fullName>
    </submittedName>
</protein>
<dbReference type="EMBL" id="JABFNF010000879">
    <property type="protein sequence ID" value="MBA1890186.1"/>
    <property type="molecule type" value="Genomic_DNA"/>
</dbReference>
<gene>
    <name evidence="2" type="ORF">HLX92_29205</name>
</gene>
<accession>A0A8T3LPC5</accession>
<sequence length="82" mass="9573">MALRASALLKAMSQDIEDQRKEFNQTEYYQTFTRNAVAKLPKLSRRIVEQAIKEMEDDGYQFNKKQVGNVEQYALTIQNVID</sequence>
<dbReference type="Gene3D" id="1.10.1660.30">
    <property type="match status" value="1"/>
</dbReference>
<comment type="caution">
    <text evidence="2">The sequence shown here is derived from an EMBL/GenBank/DDBJ whole genome shotgun (WGS) entry which is preliminary data.</text>
</comment>
<organism evidence="2 3">
    <name type="scientific">Escherichia coli</name>
    <dbReference type="NCBI Taxonomy" id="562"/>
    <lineage>
        <taxon>Bacteria</taxon>
        <taxon>Pseudomonadati</taxon>
        <taxon>Pseudomonadota</taxon>
        <taxon>Gammaproteobacteria</taxon>
        <taxon>Enterobacterales</taxon>
        <taxon>Enterobacteriaceae</taxon>
        <taxon>Escherichia</taxon>
    </lineage>
</organism>
<name>A0A8T3LPC5_ECOLX</name>
<feature type="domain" description="ParA helix turn helix" evidence="1">
    <location>
        <begin position="6"/>
        <end position="82"/>
    </location>
</feature>
<proteinExistence type="predicted"/>
<dbReference type="InterPro" id="IPR041250">
    <property type="entry name" value="HTH_54"/>
</dbReference>
<dbReference type="Proteomes" id="UP000523197">
    <property type="component" value="Unassembled WGS sequence"/>
</dbReference>
<evidence type="ECO:0000313" key="2">
    <source>
        <dbReference type="EMBL" id="MBA1890186.1"/>
    </source>
</evidence>
<feature type="non-terminal residue" evidence="2">
    <location>
        <position position="82"/>
    </location>
</feature>
<reference evidence="2 3" key="1">
    <citation type="submission" date="2020-05" db="EMBL/GenBank/DDBJ databases">
        <title>Epidemiological investigations into extended-spectrum beta-lactam resistant Escherichia coli ST457 carried by Australian Silver gulls identified clonal lineages that cause ExPEC disease.</title>
        <authorList>
            <person name="Nesporova K."/>
            <person name="Wyrsch E.R."/>
            <person name="Valcek A."/>
            <person name="Bitar I."/>
            <person name="Chaw K."/>
            <person name="Harris P."/>
            <person name="Hrabak J."/>
            <person name="Djordjevic S.P."/>
            <person name="Dolejska M."/>
        </authorList>
    </citation>
    <scope>NUCLEOTIDE SEQUENCE [LARGE SCALE GENOMIC DNA]</scope>
    <source>
        <strain evidence="2 3">CE1966</strain>
    </source>
</reference>
<dbReference type="Pfam" id="PF18607">
    <property type="entry name" value="HTH_54"/>
    <property type="match status" value="1"/>
</dbReference>
<dbReference type="AlphaFoldDB" id="A0A8T3LPC5"/>
<evidence type="ECO:0000313" key="3">
    <source>
        <dbReference type="Proteomes" id="UP000523197"/>
    </source>
</evidence>